<evidence type="ECO:0000313" key="2">
    <source>
        <dbReference type="EMBL" id="MDT0352521.1"/>
    </source>
</evidence>
<dbReference type="InterPro" id="IPR000073">
    <property type="entry name" value="AB_hydrolase_1"/>
</dbReference>
<dbReference type="RefSeq" id="WP_311559029.1">
    <property type="nucleotide sequence ID" value="NZ_JAVREJ010000019.1"/>
</dbReference>
<dbReference type="PANTHER" id="PTHR45763:SF46">
    <property type="entry name" value="AB HYDROLASE-1 DOMAIN-CONTAINING PROTEIN"/>
    <property type="match status" value="1"/>
</dbReference>
<feature type="domain" description="AB hydrolase-1" evidence="1">
    <location>
        <begin position="33"/>
        <end position="278"/>
    </location>
</feature>
<keyword evidence="2" id="KW-0378">Hydrolase</keyword>
<dbReference type="GO" id="GO:0016787">
    <property type="term" value="F:hydrolase activity"/>
    <property type="evidence" value="ECO:0007669"/>
    <property type="project" value="UniProtKB-KW"/>
</dbReference>
<evidence type="ECO:0000313" key="3">
    <source>
        <dbReference type="Proteomes" id="UP001183202"/>
    </source>
</evidence>
<dbReference type="Proteomes" id="UP001183202">
    <property type="component" value="Unassembled WGS sequence"/>
</dbReference>
<keyword evidence="3" id="KW-1185">Reference proteome</keyword>
<dbReference type="InterPro" id="IPR029058">
    <property type="entry name" value="AB_hydrolase_fold"/>
</dbReference>
<dbReference type="Pfam" id="PF00561">
    <property type="entry name" value="Abhydrolase_1"/>
    <property type="match status" value="1"/>
</dbReference>
<sequence>MAYAVLPAGETKKVRTPDGRDLAYLEFGQPGSPLVIHNHGGPSSRLEGTLLASGAISHGLRLVSVDRPGNGRSSPQKDRTYKGWADDLMTVADALGYQQFGVSGWSEGGPWALAAAAYIDPSRLRHVSYIAGAAYGAFGDNSAAQYLDKVDALGGQLALHHRMAFHLMYELLELDAVHFRKSYIKTLIKMVNERDAKLLEDPTIAEAFADSSAECFAQGSTALVQDAELIYRRWPFDVTKIERSVHMWQGMEDHLVPYRINQEVSQRMPGAVWHPVEGEDHFMPIPASADVFAVAARELGV</sequence>
<comment type="caution">
    <text evidence="2">The sequence shown here is derived from an EMBL/GenBank/DDBJ whole genome shotgun (WGS) entry which is preliminary data.</text>
</comment>
<organism evidence="2 3">
    <name type="scientific">Pseudonocardia charpentierae</name>
    <dbReference type="NCBI Taxonomy" id="3075545"/>
    <lineage>
        <taxon>Bacteria</taxon>
        <taxon>Bacillati</taxon>
        <taxon>Actinomycetota</taxon>
        <taxon>Actinomycetes</taxon>
        <taxon>Pseudonocardiales</taxon>
        <taxon>Pseudonocardiaceae</taxon>
        <taxon>Pseudonocardia</taxon>
    </lineage>
</organism>
<protein>
    <submittedName>
        <fullName evidence="2">Alpha/beta hydrolase</fullName>
    </submittedName>
</protein>
<dbReference type="EMBL" id="JAVREJ010000019">
    <property type="protein sequence ID" value="MDT0352521.1"/>
    <property type="molecule type" value="Genomic_DNA"/>
</dbReference>
<evidence type="ECO:0000259" key="1">
    <source>
        <dbReference type="Pfam" id="PF00561"/>
    </source>
</evidence>
<reference evidence="3" key="1">
    <citation type="submission" date="2023-07" db="EMBL/GenBank/DDBJ databases">
        <title>30 novel species of actinomycetes from the DSMZ collection.</title>
        <authorList>
            <person name="Nouioui I."/>
        </authorList>
    </citation>
    <scope>NUCLEOTIDE SEQUENCE [LARGE SCALE GENOMIC DNA]</scope>
    <source>
        <strain evidence="3">DSM 45834</strain>
    </source>
</reference>
<dbReference type="SUPFAM" id="SSF53474">
    <property type="entry name" value="alpha/beta-Hydrolases"/>
    <property type="match status" value="1"/>
</dbReference>
<dbReference type="PANTHER" id="PTHR45763">
    <property type="entry name" value="HYDROLASE, ALPHA/BETA FOLD FAMILY PROTEIN, EXPRESSED-RELATED"/>
    <property type="match status" value="1"/>
</dbReference>
<name>A0ABU2NEY7_9PSEU</name>
<accession>A0ABU2NEY7</accession>
<gene>
    <name evidence="2" type="ORF">RM445_23625</name>
</gene>
<dbReference type="Gene3D" id="3.40.50.1820">
    <property type="entry name" value="alpha/beta hydrolase"/>
    <property type="match status" value="1"/>
</dbReference>
<proteinExistence type="predicted"/>